<dbReference type="GO" id="GO:0015252">
    <property type="term" value="F:proton channel activity"/>
    <property type="evidence" value="ECO:0007669"/>
    <property type="project" value="InterPro"/>
</dbReference>
<dbReference type="AlphaFoldDB" id="A0A2X3VGQ4"/>
<evidence type="ECO:0000256" key="11">
    <source>
        <dbReference type="ARBA" id="ARBA00023303"/>
    </source>
</evidence>
<dbReference type="RefSeq" id="WP_018030055.1">
    <property type="nucleotide sequence ID" value="NZ_LS483343.1"/>
</dbReference>
<comment type="catalytic activity">
    <reaction evidence="12">
        <text>K(+)(in) = K(+)(out)</text>
        <dbReference type="Rhea" id="RHEA:29463"/>
        <dbReference type="ChEBI" id="CHEBI:29103"/>
    </reaction>
</comment>
<keyword evidence="9" id="KW-0406">Ion transport</keyword>
<organism evidence="14 15">
    <name type="scientific">Streptococcus ferus</name>
    <dbReference type="NCBI Taxonomy" id="1345"/>
    <lineage>
        <taxon>Bacteria</taxon>
        <taxon>Bacillati</taxon>
        <taxon>Bacillota</taxon>
        <taxon>Bacilli</taxon>
        <taxon>Lactobacillales</taxon>
        <taxon>Streptococcaceae</taxon>
        <taxon>Streptococcus</taxon>
    </lineage>
</organism>
<dbReference type="KEGG" id="sfer:NCTC12278_01202"/>
<reference evidence="14 15" key="1">
    <citation type="submission" date="2018-06" db="EMBL/GenBank/DDBJ databases">
        <authorList>
            <consortium name="Pathogen Informatics"/>
            <person name="Doyle S."/>
        </authorList>
    </citation>
    <scope>NUCLEOTIDE SEQUENCE [LARGE SCALE GENOMIC DNA]</scope>
    <source>
        <strain evidence="14 15">NCTC12278</strain>
    </source>
</reference>
<evidence type="ECO:0000313" key="14">
    <source>
        <dbReference type="EMBL" id="SQF40630.1"/>
    </source>
</evidence>
<keyword evidence="8 13" id="KW-1133">Transmembrane helix</keyword>
<evidence type="ECO:0000256" key="6">
    <source>
        <dbReference type="ARBA" id="ARBA00022826"/>
    </source>
</evidence>
<evidence type="ECO:0000256" key="4">
    <source>
        <dbReference type="ARBA" id="ARBA00022538"/>
    </source>
</evidence>
<accession>A0A2X3VGQ4</accession>
<evidence type="ECO:0000256" key="10">
    <source>
        <dbReference type="ARBA" id="ARBA00023136"/>
    </source>
</evidence>
<keyword evidence="4" id="KW-0633">Potassium transport</keyword>
<gene>
    <name evidence="14" type="ORF">NCTC12278_01202</name>
</gene>
<keyword evidence="3" id="KW-0813">Transport</keyword>
<evidence type="ECO:0000256" key="3">
    <source>
        <dbReference type="ARBA" id="ARBA00022448"/>
    </source>
</evidence>
<feature type="transmembrane region" description="Helical" evidence="13">
    <location>
        <begin position="102"/>
        <end position="122"/>
    </location>
</feature>
<keyword evidence="15" id="KW-1185">Reference proteome</keyword>
<keyword evidence="11" id="KW-0407">Ion channel</keyword>
<comment type="subcellular location">
    <subcellularLocation>
        <location evidence="1">Membrane</location>
        <topology evidence="1">Multi-pass membrane protein</topology>
    </subcellularLocation>
</comment>
<evidence type="ECO:0000256" key="9">
    <source>
        <dbReference type="ARBA" id="ARBA00023065"/>
    </source>
</evidence>
<dbReference type="EMBL" id="LS483343">
    <property type="protein sequence ID" value="SQF40630.1"/>
    <property type="molecule type" value="Genomic_DNA"/>
</dbReference>
<evidence type="ECO:0000256" key="1">
    <source>
        <dbReference type="ARBA" id="ARBA00004141"/>
    </source>
</evidence>
<dbReference type="GO" id="GO:0005267">
    <property type="term" value="F:potassium channel activity"/>
    <property type="evidence" value="ECO:0007669"/>
    <property type="project" value="UniProtKB-KW"/>
</dbReference>
<dbReference type="OrthoDB" id="7626281at2"/>
<feature type="transmembrane region" description="Helical" evidence="13">
    <location>
        <begin position="43"/>
        <end position="63"/>
    </location>
</feature>
<feature type="transmembrane region" description="Helical" evidence="13">
    <location>
        <begin position="143"/>
        <end position="175"/>
    </location>
</feature>
<dbReference type="PANTHER" id="PTHR31462:SF5">
    <property type="entry name" value="ENDOSOMAL_LYSOSOMAL PROTON CHANNEL TMEM175"/>
    <property type="match status" value="1"/>
</dbReference>
<sequence length="181" mass="20939">MNKARFEAFTDAIVAIVVTILVLELPKPESYRLDALLVNWESYLVYMGSFVVLVGVWFQHHNLFHYAETINRKVFWANALWLLIQSFLPYISSWMADYPGHSTPVIVFLALNMLWALSYRLMYYALCEENDMPAYPWSRTLSYLAVLLVLILLALWHIPLALVGLILFNVIGLIIGRDLEI</sequence>
<feature type="transmembrane region" description="Helical" evidence="13">
    <location>
        <begin position="75"/>
        <end position="96"/>
    </location>
</feature>
<keyword evidence="10 13" id="KW-0472">Membrane</keyword>
<protein>
    <submittedName>
        <fullName evidence="14">Membrane protein</fullName>
    </submittedName>
</protein>
<evidence type="ECO:0000256" key="7">
    <source>
        <dbReference type="ARBA" id="ARBA00022958"/>
    </source>
</evidence>
<keyword evidence="6" id="KW-0631">Potassium channel</keyword>
<proteinExistence type="inferred from homology"/>
<feature type="transmembrane region" description="Helical" evidence="13">
    <location>
        <begin position="7"/>
        <end position="23"/>
    </location>
</feature>
<evidence type="ECO:0000313" key="15">
    <source>
        <dbReference type="Proteomes" id="UP000249495"/>
    </source>
</evidence>
<evidence type="ECO:0000256" key="5">
    <source>
        <dbReference type="ARBA" id="ARBA00022692"/>
    </source>
</evidence>
<evidence type="ECO:0000256" key="12">
    <source>
        <dbReference type="ARBA" id="ARBA00034430"/>
    </source>
</evidence>
<dbReference type="Pfam" id="PF06736">
    <property type="entry name" value="TMEM175"/>
    <property type="match status" value="1"/>
</dbReference>
<evidence type="ECO:0000256" key="8">
    <source>
        <dbReference type="ARBA" id="ARBA00022989"/>
    </source>
</evidence>
<evidence type="ECO:0000256" key="13">
    <source>
        <dbReference type="SAM" id="Phobius"/>
    </source>
</evidence>
<name>A0A2X3VGQ4_9STRE</name>
<dbReference type="Proteomes" id="UP000249495">
    <property type="component" value="Chromosome 1"/>
</dbReference>
<comment type="similarity">
    <text evidence="2">Belongs to the TMEM175 family.</text>
</comment>
<dbReference type="InterPro" id="IPR010617">
    <property type="entry name" value="TMEM175-like"/>
</dbReference>
<keyword evidence="7" id="KW-0630">Potassium</keyword>
<dbReference type="PANTHER" id="PTHR31462">
    <property type="entry name" value="ENDOSOMAL/LYSOSOMAL POTASSIUM CHANNEL TMEM175"/>
    <property type="match status" value="1"/>
</dbReference>
<dbReference type="GO" id="GO:0016020">
    <property type="term" value="C:membrane"/>
    <property type="evidence" value="ECO:0007669"/>
    <property type="project" value="UniProtKB-SubCell"/>
</dbReference>
<keyword evidence="5 13" id="KW-0812">Transmembrane</keyword>
<evidence type="ECO:0000256" key="2">
    <source>
        <dbReference type="ARBA" id="ARBA00006920"/>
    </source>
</evidence>
<dbReference type="STRING" id="1123303.GCA_000372425_00725"/>